<feature type="region of interest" description="Disordered" evidence="6">
    <location>
        <begin position="792"/>
        <end position="858"/>
    </location>
</feature>
<dbReference type="Pfam" id="PF05833">
    <property type="entry name" value="NFACT_N"/>
    <property type="match status" value="1"/>
</dbReference>
<sequence>MTKQRFTSADVAGEAACLRTRVLGMRLANLYDIDAKTYLLKMARSGEDGEKIFILLESGTRFHTTQFVKERSEAPSNFTLKLRKHLRTRRLDSVRQLGVDRVVDFTFGSGEACYHLILELYAAGNLILTDANYQILTLLRSHRDDAKGLATMAAHAYPIHSIRLRTPLAPEQLAAAMGVADEKATLRGALAEEALLAGVRSWEAWLDVCETSAPEGFIATRPAGGDRRSKLMHAAKASEEAASRSPVDGRTPGGAEGQASGAAAADGEEDVIYEGFEPLELAQHAKRPMLRLPTFDAALDEYFSKVEGQKVAAARAAQERAVLGKVDRIRSENAARAEALEREAADAELKAELLELNAEAVDGAIQAVLAALASSLTWAEVKRLIKDEREAGNPVAALIHALALERNSITLALSNWAEEEEGDDDAQTRAATLVEVDLDLNAHANARRWHGDRKARTAKQAKTLDANTRALKVAEKKAQAQLTKVRAVATVQHVRKPFWFEKFNWFITSENYLVVSGRDAQQNELLVKRYLRAGDLYVHADLHGAATIVLRNSDPSRSVPPLSIAQAGQACVCRSQAWDAKIVTSAWWVHAHQVSKSAPSGEYLPTGSFMVRGAKQFLPPHPLVMGFALLFKLDESCIGAHLGERAPRGTDDDAAGLGPGQSALDAYMDGAADPLRRHYQRYGLAMAQPRGAETAAADAAAGQVADAGVDDGSAGNGVAGEAGAPAPRHLSAHQRRLLKKGLPLDAAPAAPDAGGAAVDSAQADAAAVDAARVAERERRAAKAQAQEAASAAAAAARGKRSKVKKAREKYGDQDEEDRELLLDFLGSAGGSKSKQERKEARKARKRADGDAGADAGRQPTAEELAAAGARLVVGPAQESQDEAAEVAALLASENVTLVQEDERDRLGPLDALTGAPLPDDVLLFSLPVCAPYSALQSYKLKVKLTPGTQKKGKGGRQAMELLKRSPDLTLREKELLAAVPEAEVVAAMVGNVKLSMPGLTKLKTAERRGKAKGKG</sequence>
<comment type="subcellular location">
    <subcellularLocation>
        <location evidence="1">Cytoplasm</location>
    </subcellularLocation>
</comment>
<feature type="domain" description="NFACT protein C-terminal" evidence="8">
    <location>
        <begin position="904"/>
        <end position="994"/>
    </location>
</feature>
<evidence type="ECO:0000256" key="1">
    <source>
        <dbReference type="ARBA" id="ARBA00004496"/>
    </source>
</evidence>
<evidence type="ECO:0000313" key="9">
    <source>
        <dbReference type="EMBL" id="KAK9837244.1"/>
    </source>
</evidence>
<evidence type="ECO:0000313" key="10">
    <source>
        <dbReference type="Proteomes" id="UP001445335"/>
    </source>
</evidence>
<accession>A0AAW1RU22</accession>
<protein>
    <recommendedName>
        <fullName evidence="11">NFACT RNA-binding domain-containing protein</fullName>
    </recommendedName>
</protein>
<feature type="region of interest" description="Disordered" evidence="6">
    <location>
        <begin position="219"/>
        <end position="265"/>
    </location>
</feature>
<dbReference type="GO" id="GO:1990112">
    <property type="term" value="C:RQC complex"/>
    <property type="evidence" value="ECO:0007669"/>
    <property type="project" value="TreeGrafter"/>
</dbReference>
<dbReference type="Proteomes" id="UP001445335">
    <property type="component" value="Unassembled WGS sequence"/>
</dbReference>
<comment type="caution">
    <text evidence="9">The sequence shown here is derived from an EMBL/GenBank/DDBJ whole genome shotgun (WGS) entry which is preliminary data.</text>
</comment>
<feature type="domain" description="NFACT RNA-binding" evidence="7">
    <location>
        <begin position="502"/>
        <end position="613"/>
    </location>
</feature>
<evidence type="ECO:0000259" key="8">
    <source>
        <dbReference type="Pfam" id="PF11923"/>
    </source>
</evidence>
<dbReference type="InterPro" id="IPR021846">
    <property type="entry name" value="NFACT-C"/>
</dbReference>
<dbReference type="GO" id="GO:0000049">
    <property type="term" value="F:tRNA binding"/>
    <property type="evidence" value="ECO:0007669"/>
    <property type="project" value="TreeGrafter"/>
</dbReference>
<proteinExistence type="inferred from homology"/>
<feature type="compositionally biased region" description="Basic residues" evidence="6">
    <location>
        <begin position="797"/>
        <end position="807"/>
    </location>
</feature>
<dbReference type="GO" id="GO:0072344">
    <property type="term" value="P:rescue of stalled ribosome"/>
    <property type="evidence" value="ECO:0007669"/>
    <property type="project" value="TreeGrafter"/>
</dbReference>
<feature type="region of interest" description="Disordered" evidence="6">
    <location>
        <begin position="712"/>
        <end position="733"/>
    </location>
</feature>
<dbReference type="EMBL" id="JALJOU010000022">
    <property type="protein sequence ID" value="KAK9837244.1"/>
    <property type="molecule type" value="Genomic_DNA"/>
</dbReference>
<evidence type="ECO:0000259" key="7">
    <source>
        <dbReference type="Pfam" id="PF05670"/>
    </source>
</evidence>
<evidence type="ECO:0000256" key="2">
    <source>
        <dbReference type="ARBA" id="ARBA00008318"/>
    </source>
</evidence>
<dbReference type="PANTHER" id="PTHR15239:SF6">
    <property type="entry name" value="RIBOSOME QUALITY CONTROL COMPLEX SUBUNIT NEMF"/>
    <property type="match status" value="1"/>
</dbReference>
<dbReference type="Gene3D" id="2.30.310.10">
    <property type="entry name" value="ibrinogen binding protein from staphylococcus aureus domain"/>
    <property type="match status" value="1"/>
</dbReference>
<reference evidence="9 10" key="1">
    <citation type="journal article" date="2024" name="Nat. Commun.">
        <title>Phylogenomics reveals the evolutionary origins of lichenization in chlorophyte algae.</title>
        <authorList>
            <person name="Puginier C."/>
            <person name="Libourel C."/>
            <person name="Otte J."/>
            <person name="Skaloud P."/>
            <person name="Haon M."/>
            <person name="Grisel S."/>
            <person name="Petersen M."/>
            <person name="Berrin J.G."/>
            <person name="Delaux P.M."/>
            <person name="Dal Grande F."/>
            <person name="Keller J."/>
        </authorList>
    </citation>
    <scope>NUCLEOTIDE SEQUENCE [LARGE SCALE GENOMIC DNA]</scope>
    <source>
        <strain evidence="9 10">SAG 245.80</strain>
    </source>
</reference>
<dbReference type="InterPro" id="IPR008532">
    <property type="entry name" value="NFACT_RNA-bd"/>
</dbReference>
<keyword evidence="3" id="KW-0963">Cytoplasm</keyword>
<gene>
    <name evidence="9" type="ORF">WJX81_001363</name>
</gene>
<dbReference type="Pfam" id="PF11923">
    <property type="entry name" value="NFACT-C"/>
    <property type="match status" value="1"/>
</dbReference>
<dbReference type="PANTHER" id="PTHR15239">
    <property type="entry name" value="NUCLEAR EXPORT MEDIATOR FACTOR NEMF"/>
    <property type="match status" value="1"/>
</dbReference>
<keyword evidence="4 5" id="KW-0175">Coiled coil</keyword>
<evidence type="ECO:0000256" key="3">
    <source>
        <dbReference type="ARBA" id="ARBA00022490"/>
    </source>
</evidence>
<evidence type="ECO:0000256" key="4">
    <source>
        <dbReference type="ARBA" id="ARBA00023054"/>
    </source>
</evidence>
<comment type="similarity">
    <text evidence="2">Belongs to the NEMF family.</text>
</comment>
<dbReference type="GO" id="GO:1990116">
    <property type="term" value="P:ribosome-associated ubiquitin-dependent protein catabolic process"/>
    <property type="evidence" value="ECO:0007669"/>
    <property type="project" value="TreeGrafter"/>
</dbReference>
<organism evidence="9 10">
    <name type="scientific">Elliptochloris bilobata</name>
    <dbReference type="NCBI Taxonomy" id="381761"/>
    <lineage>
        <taxon>Eukaryota</taxon>
        <taxon>Viridiplantae</taxon>
        <taxon>Chlorophyta</taxon>
        <taxon>core chlorophytes</taxon>
        <taxon>Trebouxiophyceae</taxon>
        <taxon>Trebouxiophyceae incertae sedis</taxon>
        <taxon>Elliptochloris clade</taxon>
        <taxon>Elliptochloris</taxon>
    </lineage>
</organism>
<dbReference type="FunFam" id="2.30.310.10:FF:000002">
    <property type="entry name" value="nuclear export mediator factor Nemf"/>
    <property type="match status" value="1"/>
</dbReference>
<keyword evidence="10" id="KW-1185">Reference proteome</keyword>
<evidence type="ECO:0000256" key="5">
    <source>
        <dbReference type="SAM" id="Coils"/>
    </source>
</evidence>
<name>A0AAW1RU22_9CHLO</name>
<feature type="coiled-coil region" evidence="5">
    <location>
        <begin position="330"/>
        <end position="357"/>
    </location>
</feature>
<dbReference type="AlphaFoldDB" id="A0AAW1RU22"/>
<dbReference type="GO" id="GO:0005737">
    <property type="term" value="C:cytoplasm"/>
    <property type="evidence" value="ECO:0007669"/>
    <property type="project" value="UniProtKB-SubCell"/>
</dbReference>
<dbReference type="Pfam" id="PF05670">
    <property type="entry name" value="NFACT-R_1"/>
    <property type="match status" value="1"/>
</dbReference>
<evidence type="ECO:0000256" key="6">
    <source>
        <dbReference type="SAM" id="MobiDB-lite"/>
    </source>
</evidence>
<dbReference type="GO" id="GO:0043023">
    <property type="term" value="F:ribosomal large subunit binding"/>
    <property type="evidence" value="ECO:0007669"/>
    <property type="project" value="TreeGrafter"/>
</dbReference>
<dbReference type="InterPro" id="IPR051608">
    <property type="entry name" value="RQC_Subunit_NEMF"/>
</dbReference>
<evidence type="ECO:0008006" key="11">
    <source>
        <dbReference type="Google" id="ProtNLM"/>
    </source>
</evidence>